<feature type="domain" description="PIN" evidence="1">
    <location>
        <begin position="2"/>
        <end position="116"/>
    </location>
</feature>
<dbReference type="InterPro" id="IPR029060">
    <property type="entry name" value="PIN-like_dom_sf"/>
</dbReference>
<dbReference type="AlphaFoldDB" id="A0A0G1M388"/>
<protein>
    <submittedName>
        <fullName evidence="2">PilT</fullName>
    </submittedName>
</protein>
<sequence>MIVLDTSTLVRFFTRDDESKARKVKILLESDEELLLIDAVVMELIYTLIRVYGQSKDQILEIFRFLLSRANIQINSELRKAIKVYEEENISITDSLLVIYGQNNKIASFDDKLLKIKGTKGIWK</sequence>
<gene>
    <name evidence="2" type="ORF">UX05_C0010G0021</name>
</gene>
<dbReference type="PANTHER" id="PTHR39664">
    <property type="match status" value="1"/>
</dbReference>
<comment type="caution">
    <text evidence="2">The sequence shown here is derived from an EMBL/GenBank/DDBJ whole genome shotgun (WGS) entry which is preliminary data.</text>
</comment>
<reference evidence="2 3" key="1">
    <citation type="journal article" date="2015" name="Nature">
        <title>rRNA introns, odd ribosomes, and small enigmatic genomes across a large radiation of phyla.</title>
        <authorList>
            <person name="Brown C.T."/>
            <person name="Hug L.A."/>
            <person name="Thomas B.C."/>
            <person name="Sharon I."/>
            <person name="Castelle C.J."/>
            <person name="Singh A."/>
            <person name="Wilkins M.J."/>
            <person name="Williams K.H."/>
            <person name="Banfield J.F."/>
        </authorList>
    </citation>
    <scope>NUCLEOTIDE SEQUENCE [LARGE SCALE GENOMIC DNA]</scope>
</reference>
<dbReference type="SUPFAM" id="SSF88723">
    <property type="entry name" value="PIN domain-like"/>
    <property type="match status" value="1"/>
</dbReference>
<dbReference type="PANTHER" id="PTHR39664:SF2">
    <property type="entry name" value="NUCLEIC ACID-BINDING PROTEIN, CONTAINING PIN DOMAIN-RELATED"/>
    <property type="match status" value="1"/>
</dbReference>
<organism evidence="2 3">
    <name type="scientific">Candidatus Amesbacteria bacterium GW2011_GWC2_45_19</name>
    <dbReference type="NCBI Taxonomy" id="1618366"/>
    <lineage>
        <taxon>Bacteria</taxon>
        <taxon>Candidatus Amesiibacteriota</taxon>
    </lineage>
</organism>
<evidence type="ECO:0000259" key="1">
    <source>
        <dbReference type="Pfam" id="PF01850"/>
    </source>
</evidence>
<evidence type="ECO:0000313" key="3">
    <source>
        <dbReference type="Proteomes" id="UP000034264"/>
    </source>
</evidence>
<dbReference type="Pfam" id="PF01850">
    <property type="entry name" value="PIN"/>
    <property type="match status" value="1"/>
</dbReference>
<dbReference type="Gene3D" id="3.40.50.1010">
    <property type="entry name" value="5'-nuclease"/>
    <property type="match status" value="1"/>
</dbReference>
<evidence type="ECO:0000313" key="2">
    <source>
        <dbReference type="EMBL" id="KKU02629.1"/>
    </source>
</evidence>
<dbReference type="EMBL" id="LCKS01000010">
    <property type="protein sequence ID" value="KKU02629.1"/>
    <property type="molecule type" value="Genomic_DNA"/>
</dbReference>
<dbReference type="Proteomes" id="UP000034264">
    <property type="component" value="Unassembled WGS sequence"/>
</dbReference>
<dbReference type="InterPro" id="IPR002716">
    <property type="entry name" value="PIN_dom"/>
</dbReference>
<name>A0A0G1M388_9BACT</name>
<accession>A0A0G1M388</accession>
<proteinExistence type="predicted"/>